<comment type="similarity">
    <text evidence="1 3">Belongs to the GcvH family.</text>
</comment>
<dbReference type="NCBIfam" id="NF002270">
    <property type="entry name" value="PRK01202.1"/>
    <property type="match status" value="1"/>
</dbReference>
<evidence type="ECO:0000256" key="2">
    <source>
        <dbReference type="ARBA" id="ARBA00022823"/>
    </source>
</evidence>
<dbReference type="Gene3D" id="2.40.50.100">
    <property type="match status" value="1"/>
</dbReference>
<dbReference type="InterPro" id="IPR033753">
    <property type="entry name" value="GCV_H/Fam206"/>
</dbReference>
<keyword evidence="2 3" id="KW-0450">Lipoyl</keyword>
<dbReference type="PANTHER" id="PTHR11715">
    <property type="entry name" value="GLYCINE CLEAVAGE SYSTEM H PROTEIN"/>
    <property type="match status" value="1"/>
</dbReference>
<feature type="modified residue" description="N6-lipoyllysine" evidence="3 4">
    <location>
        <position position="65"/>
    </location>
</feature>
<dbReference type="SUPFAM" id="SSF51230">
    <property type="entry name" value="Single hybrid motif"/>
    <property type="match status" value="1"/>
</dbReference>
<evidence type="ECO:0000256" key="3">
    <source>
        <dbReference type="HAMAP-Rule" id="MF_00272"/>
    </source>
</evidence>
<gene>
    <name evidence="3 6" type="primary">gcvH</name>
    <name evidence="6" type="ORF">OL234_06735</name>
</gene>
<comment type="function">
    <text evidence="3">The glycine cleavage system catalyzes the degradation of glycine. The H protein shuttles the methylamine group of glycine from the P protein to the T protein.</text>
</comment>
<dbReference type="InterPro" id="IPR002930">
    <property type="entry name" value="GCV_H"/>
</dbReference>
<keyword evidence="7" id="KW-1185">Reference proteome</keyword>
<sequence length="129" mass="14422">MVYATNLYYTEEHEWIALNEDQTIAKIGITDFAQEQLGDVVYIGLPEVDDKFSKGESIAEVESVKSVSDIFSPLPGKIMKVNDVLEEQPELLNNAPFETWLVEVELEDGADVSHLLTADAYQTLVEQEG</sequence>
<dbReference type="HAMAP" id="MF_00272">
    <property type="entry name" value="GcvH"/>
    <property type="match status" value="1"/>
</dbReference>
<dbReference type="Proteomes" id="UP001179647">
    <property type="component" value="Chromosome"/>
</dbReference>
<dbReference type="EMBL" id="CP110232">
    <property type="protein sequence ID" value="WEG72679.1"/>
    <property type="molecule type" value="Genomic_DNA"/>
</dbReference>
<dbReference type="InterPro" id="IPR011053">
    <property type="entry name" value="Single_hybrid_motif"/>
</dbReference>
<comment type="subunit">
    <text evidence="3">The glycine cleavage system is composed of four proteins: P, T, L and H.</text>
</comment>
<proteinExistence type="inferred from homology"/>
<dbReference type="PANTHER" id="PTHR11715:SF3">
    <property type="entry name" value="GLYCINE CLEAVAGE SYSTEM H PROTEIN-RELATED"/>
    <property type="match status" value="1"/>
</dbReference>
<evidence type="ECO:0000313" key="7">
    <source>
        <dbReference type="Proteomes" id="UP001179647"/>
    </source>
</evidence>
<feature type="domain" description="Lipoyl-binding" evidence="5">
    <location>
        <begin position="24"/>
        <end position="105"/>
    </location>
</feature>
<dbReference type="Pfam" id="PF01597">
    <property type="entry name" value="GCV_H"/>
    <property type="match status" value="1"/>
</dbReference>
<dbReference type="CDD" id="cd06848">
    <property type="entry name" value="GCS_H"/>
    <property type="match status" value="1"/>
</dbReference>
<reference evidence="6" key="1">
    <citation type="submission" date="2022-10" db="EMBL/GenBank/DDBJ databases">
        <title>Vagococcus sp. isolated from poultry meat.</title>
        <authorList>
            <person name="Johansson P."/>
            <person name="Bjorkroth J."/>
        </authorList>
    </citation>
    <scope>NUCLEOTIDE SEQUENCE</scope>
    <source>
        <strain evidence="6">STAA11</strain>
    </source>
</reference>
<dbReference type="PROSITE" id="PS00189">
    <property type="entry name" value="LIPOYL"/>
    <property type="match status" value="1"/>
</dbReference>
<evidence type="ECO:0000259" key="5">
    <source>
        <dbReference type="PROSITE" id="PS50968"/>
    </source>
</evidence>
<evidence type="ECO:0000256" key="1">
    <source>
        <dbReference type="ARBA" id="ARBA00009249"/>
    </source>
</evidence>
<comment type="cofactor">
    <cofactor evidence="3">
        <name>(R)-lipoate</name>
        <dbReference type="ChEBI" id="CHEBI:83088"/>
    </cofactor>
    <text evidence="3">Binds 1 lipoyl cofactor covalently.</text>
</comment>
<dbReference type="PROSITE" id="PS50968">
    <property type="entry name" value="BIOTINYL_LIPOYL"/>
    <property type="match status" value="1"/>
</dbReference>
<dbReference type="GO" id="GO:0009249">
    <property type="term" value="P:protein lipoylation"/>
    <property type="evidence" value="ECO:0007669"/>
    <property type="project" value="TreeGrafter"/>
</dbReference>
<dbReference type="NCBIfam" id="TIGR00527">
    <property type="entry name" value="gcvH"/>
    <property type="match status" value="1"/>
</dbReference>
<dbReference type="InterPro" id="IPR003016">
    <property type="entry name" value="2-oxoA_DH_lipoyl-BS"/>
</dbReference>
<evidence type="ECO:0000256" key="4">
    <source>
        <dbReference type="PIRSR" id="PIRSR617453-50"/>
    </source>
</evidence>
<dbReference type="GO" id="GO:0005829">
    <property type="term" value="C:cytosol"/>
    <property type="evidence" value="ECO:0007669"/>
    <property type="project" value="TreeGrafter"/>
</dbReference>
<accession>A0AAF0CTP9</accession>
<dbReference type="InterPro" id="IPR000089">
    <property type="entry name" value="Biotin_lipoyl"/>
</dbReference>
<evidence type="ECO:0000313" key="6">
    <source>
        <dbReference type="EMBL" id="WEG72679.1"/>
    </source>
</evidence>
<dbReference type="InterPro" id="IPR017453">
    <property type="entry name" value="GCV_H_sub"/>
</dbReference>
<dbReference type="RefSeq" id="WP_275468481.1">
    <property type="nucleotide sequence ID" value="NZ_CP110232.1"/>
</dbReference>
<dbReference type="GO" id="GO:0005960">
    <property type="term" value="C:glycine cleavage complex"/>
    <property type="evidence" value="ECO:0007669"/>
    <property type="project" value="InterPro"/>
</dbReference>
<dbReference type="AlphaFoldDB" id="A0AAF0CTP9"/>
<organism evidence="6 7">
    <name type="scientific">Vagococcus intermedius</name>
    <dbReference type="NCBI Taxonomy" id="2991418"/>
    <lineage>
        <taxon>Bacteria</taxon>
        <taxon>Bacillati</taxon>
        <taxon>Bacillota</taxon>
        <taxon>Bacilli</taxon>
        <taxon>Lactobacillales</taxon>
        <taxon>Enterococcaceae</taxon>
        <taxon>Vagococcus</taxon>
    </lineage>
</organism>
<dbReference type="KEGG" id="vie:OL234_06735"/>
<protein>
    <recommendedName>
        <fullName evidence="3">Glycine cleavage system H protein</fullName>
    </recommendedName>
</protein>
<dbReference type="GO" id="GO:0019464">
    <property type="term" value="P:glycine decarboxylation via glycine cleavage system"/>
    <property type="evidence" value="ECO:0007669"/>
    <property type="project" value="UniProtKB-UniRule"/>
</dbReference>
<name>A0AAF0CTP9_9ENTE</name>